<evidence type="ECO:0000259" key="8">
    <source>
        <dbReference type="Pfam" id="PF08244"/>
    </source>
</evidence>
<evidence type="ECO:0000259" key="7">
    <source>
        <dbReference type="Pfam" id="PF00251"/>
    </source>
</evidence>
<dbReference type="InterPro" id="IPR013148">
    <property type="entry name" value="Glyco_hydro_32_N"/>
</dbReference>
<dbReference type="SMART" id="SM00640">
    <property type="entry name" value="Glyco_32"/>
    <property type="match status" value="1"/>
</dbReference>
<dbReference type="SUPFAM" id="SSF75005">
    <property type="entry name" value="Arabinanase/levansucrase/invertase"/>
    <property type="match status" value="1"/>
</dbReference>
<evidence type="ECO:0000256" key="6">
    <source>
        <dbReference type="SAM" id="MobiDB-lite"/>
    </source>
</evidence>
<dbReference type="Pfam" id="PF00251">
    <property type="entry name" value="Glyco_hydro_32N"/>
    <property type="match status" value="1"/>
</dbReference>
<evidence type="ECO:0000256" key="2">
    <source>
        <dbReference type="ARBA" id="ARBA00012758"/>
    </source>
</evidence>
<sequence length="441" mass="47963">MSDHLTPRFHIRPPRGFLNDPNGPVQVGGTTHLYFQNRPTLDMASPVQWGHATSTDLVRWQLHRPAMVSTPDGPDRDGVYSGNTVIDTDGNVRAFYSGHVRELPFQSVLTAVSTDGGASFGAPELAVADPAPEEGVLMFRDPFVWHDGERWQMVVGSERAGQVAAVRRYDSDDLTDWTYRGEWMHRRRSLTTDGHDTGSGWECPQVVTVDGIDSVLVAAWAQTFLSGRVLVLDDAPGGVDHPYPVDHGTSFYAPSIMRDSPAGPLVFGWLKETIETDEWAERGWAGVISLPRVLSRGDDGTLRSAPLPAVDVLRAGDAQDADGALLDTTCFELELPMTSATTRLCFGAGEEVVITVDLEADTVTLDHDGASLDHRAHRGVVTAPDALAGSTRPWAARVFVDGSVIEVFTAAGRALTARVYPTTPPPWKVQSVVGARLWHLR</sequence>
<feature type="domain" description="Glycosyl hydrolase family 32 C-terminal" evidence="8">
    <location>
        <begin position="326"/>
        <end position="423"/>
    </location>
</feature>
<dbReference type="PROSITE" id="PS00609">
    <property type="entry name" value="GLYCOSYL_HYDROL_F32"/>
    <property type="match status" value="1"/>
</dbReference>
<organism evidence="9 10">
    <name type="scientific">Quadrisphaera setariae</name>
    <dbReference type="NCBI Taxonomy" id="2593304"/>
    <lineage>
        <taxon>Bacteria</taxon>
        <taxon>Bacillati</taxon>
        <taxon>Actinomycetota</taxon>
        <taxon>Actinomycetes</taxon>
        <taxon>Kineosporiales</taxon>
        <taxon>Kineosporiaceae</taxon>
        <taxon>Quadrisphaera</taxon>
    </lineage>
</organism>
<dbReference type="AlphaFoldDB" id="A0A5C8Z434"/>
<keyword evidence="10" id="KW-1185">Reference proteome</keyword>
<feature type="domain" description="Glycosyl hydrolase family 32 N-terminal" evidence="7">
    <location>
        <begin position="10"/>
        <end position="306"/>
    </location>
</feature>
<dbReference type="EMBL" id="VKAC01000011">
    <property type="protein sequence ID" value="TXR52852.1"/>
    <property type="molecule type" value="Genomic_DNA"/>
</dbReference>
<protein>
    <recommendedName>
        <fullName evidence="2">beta-fructofuranosidase</fullName>
        <ecNumber evidence="2">3.2.1.26</ecNumber>
    </recommendedName>
</protein>
<dbReference type="GO" id="GO:0004564">
    <property type="term" value="F:beta-fructofuranosidase activity"/>
    <property type="evidence" value="ECO:0007669"/>
    <property type="project" value="UniProtKB-EC"/>
</dbReference>
<gene>
    <name evidence="9" type="ORF">FMM08_17200</name>
</gene>
<dbReference type="Gene3D" id="2.60.120.560">
    <property type="entry name" value="Exo-inulinase, domain 1"/>
    <property type="match status" value="1"/>
</dbReference>
<dbReference type="OrthoDB" id="9776657at2"/>
<dbReference type="PANTHER" id="PTHR43101:SF1">
    <property type="entry name" value="BETA-FRUCTOSIDASE"/>
    <property type="match status" value="1"/>
</dbReference>
<reference evidence="9 10" key="1">
    <citation type="submission" date="2019-07" db="EMBL/GenBank/DDBJ databases">
        <title>Quadrisphaera sp. strain DD2A genome sequencing and assembly.</title>
        <authorList>
            <person name="Kim I."/>
        </authorList>
    </citation>
    <scope>NUCLEOTIDE SEQUENCE [LARGE SCALE GENOMIC DNA]</scope>
    <source>
        <strain evidence="9 10">DD2A</strain>
    </source>
</reference>
<evidence type="ECO:0000256" key="1">
    <source>
        <dbReference type="ARBA" id="ARBA00009902"/>
    </source>
</evidence>
<evidence type="ECO:0000313" key="9">
    <source>
        <dbReference type="EMBL" id="TXR52852.1"/>
    </source>
</evidence>
<accession>A0A5C8Z434</accession>
<comment type="similarity">
    <text evidence="1 5">Belongs to the glycosyl hydrolase 32 family.</text>
</comment>
<keyword evidence="4 5" id="KW-0326">Glycosidase</keyword>
<comment type="caution">
    <text evidence="9">The sequence shown here is derived from an EMBL/GenBank/DDBJ whole genome shotgun (WGS) entry which is preliminary data.</text>
</comment>
<dbReference type="PANTHER" id="PTHR43101">
    <property type="entry name" value="BETA-FRUCTOSIDASE"/>
    <property type="match status" value="1"/>
</dbReference>
<dbReference type="InterPro" id="IPR018053">
    <property type="entry name" value="Glyco_hydro_32_AS"/>
</dbReference>
<dbReference type="EC" id="3.2.1.26" evidence="2"/>
<dbReference type="RefSeq" id="WP_147927619.1">
    <property type="nucleotide sequence ID" value="NZ_VKAC01000011.1"/>
</dbReference>
<dbReference type="CDD" id="cd08996">
    <property type="entry name" value="GH32_FFase"/>
    <property type="match status" value="1"/>
</dbReference>
<dbReference type="InterPro" id="IPR013320">
    <property type="entry name" value="ConA-like_dom_sf"/>
</dbReference>
<dbReference type="Gene3D" id="2.115.10.20">
    <property type="entry name" value="Glycosyl hydrolase domain, family 43"/>
    <property type="match status" value="1"/>
</dbReference>
<dbReference type="GO" id="GO:0005975">
    <property type="term" value="P:carbohydrate metabolic process"/>
    <property type="evidence" value="ECO:0007669"/>
    <property type="project" value="InterPro"/>
</dbReference>
<dbReference type="SUPFAM" id="SSF49899">
    <property type="entry name" value="Concanavalin A-like lectins/glucanases"/>
    <property type="match status" value="1"/>
</dbReference>
<dbReference type="Pfam" id="PF08244">
    <property type="entry name" value="Glyco_hydro_32C"/>
    <property type="match status" value="1"/>
</dbReference>
<evidence type="ECO:0000256" key="3">
    <source>
        <dbReference type="ARBA" id="ARBA00022801"/>
    </source>
</evidence>
<evidence type="ECO:0000313" key="10">
    <source>
        <dbReference type="Proteomes" id="UP000321234"/>
    </source>
</evidence>
<dbReference type="InterPro" id="IPR001362">
    <property type="entry name" value="Glyco_hydro_32"/>
</dbReference>
<feature type="region of interest" description="Disordered" evidence="6">
    <location>
        <begin position="1"/>
        <end position="22"/>
    </location>
</feature>
<proteinExistence type="inferred from homology"/>
<dbReference type="InterPro" id="IPR023296">
    <property type="entry name" value="Glyco_hydro_beta-prop_sf"/>
</dbReference>
<keyword evidence="3 5" id="KW-0378">Hydrolase</keyword>
<name>A0A5C8Z434_9ACTN</name>
<dbReference type="InterPro" id="IPR013189">
    <property type="entry name" value="Glyco_hydro_32_C"/>
</dbReference>
<dbReference type="InterPro" id="IPR051214">
    <property type="entry name" value="GH32_Enzymes"/>
</dbReference>
<evidence type="ECO:0000256" key="5">
    <source>
        <dbReference type="RuleBase" id="RU362110"/>
    </source>
</evidence>
<dbReference type="Proteomes" id="UP000321234">
    <property type="component" value="Unassembled WGS sequence"/>
</dbReference>
<evidence type="ECO:0000256" key="4">
    <source>
        <dbReference type="ARBA" id="ARBA00023295"/>
    </source>
</evidence>